<dbReference type="SUPFAM" id="SSF51261">
    <property type="entry name" value="Duplicated hybrid motif"/>
    <property type="match status" value="1"/>
</dbReference>
<name>A0A7V8GKF0_9GAMM</name>
<reference evidence="4 5" key="1">
    <citation type="submission" date="2017-10" db="EMBL/GenBank/DDBJ databases">
        <title>Whole genome sequencing of Pseudoxanthomonas broegbernensis DSM 12573(T).</title>
        <authorList>
            <person name="Kumar S."/>
            <person name="Bansal K."/>
            <person name="Kaur A."/>
            <person name="Patil P."/>
            <person name="Sharma S."/>
            <person name="Patil P.B."/>
        </authorList>
    </citation>
    <scope>NUCLEOTIDE SEQUENCE [LARGE SCALE GENOMIC DNA]</scope>
    <source>
        <strain evidence="4 5">DSM 12573</strain>
    </source>
</reference>
<evidence type="ECO:0000259" key="3">
    <source>
        <dbReference type="Pfam" id="PF13511"/>
    </source>
</evidence>
<proteinExistence type="predicted"/>
<feature type="domain" description="DUF4124" evidence="3">
    <location>
        <begin position="18"/>
        <end position="53"/>
    </location>
</feature>
<dbReference type="RefSeq" id="WP_162312050.1">
    <property type="nucleotide sequence ID" value="NZ_JACHGU010000013.1"/>
</dbReference>
<dbReference type="CDD" id="cd12797">
    <property type="entry name" value="M23_peptidase"/>
    <property type="match status" value="1"/>
</dbReference>
<organism evidence="4 5">
    <name type="scientific">Pseudoxanthomonas broegbernensis</name>
    <dbReference type="NCBI Taxonomy" id="83619"/>
    <lineage>
        <taxon>Bacteria</taxon>
        <taxon>Pseudomonadati</taxon>
        <taxon>Pseudomonadota</taxon>
        <taxon>Gammaproteobacteria</taxon>
        <taxon>Lysobacterales</taxon>
        <taxon>Lysobacteraceae</taxon>
        <taxon>Pseudoxanthomonas</taxon>
    </lineage>
</organism>
<dbReference type="EMBL" id="MWIP01000018">
    <property type="protein sequence ID" value="KAF1685041.1"/>
    <property type="molecule type" value="Genomic_DNA"/>
</dbReference>
<keyword evidence="1" id="KW-0732">Signal</keyword>
<evidence type="ECO:0000259" key="2">
    <source>
        <dbReference type="Pfam" id="PF01551"/>
    </source>
</evidence>
<feature type="signal peptide" evidence="1">
    <location>
        <begin position="1"/>
        <end position="27"/>
    </location>
</feature>
<dbReference type="GO" id="GO:0004222">
    <property type="term" value="F:metalloendopeptidase activity"/>
    <property type="evidence" value="ECO:0007669"/>
    <property type="project" value="TreeGrafter"/>
</dbReference>
<dbReference type="PANTHER" id="PTHR21666">
    <property type="entry name" value="PEPTIDASE-RELATED"/>
    <property type="match status" value="1"/>
</dbReference>
<dbReference type="PANTHER" id="PTHR21666:SF294">
    <property type="entry name" value="PEPTIDASE M23"/>
    <property type="match status" value="1"/>
</dbReference>
<keyword evidence="5" id="KW-1185">Reference proteome</keyword>
<gene>
    <name evidence="4" type="ORF">B1992_13580</name>
</gene>
<evidence type="ECO:0000313" key="5">
    <source>
        <dbReference type="Proteomes" id="UP000462066"/>
    </source>
</evidence>
<feature type="chain" id="PRO_5030768469" evidence="1">
    <location>
        <begin position="28"/>
        <end position="314"/>
    </location>
</feature>
<evidence type="ECO:0000313" key="4">
    <source>
        <dbReference type="EMBL" id="KAF1685041.1"/>
    </source>
</evidence>
<evidence type="ECO:0000256" key="1">
    <source>
        <dbReference type="SAM" id="SignalP"/>
    </source>
</evidence>
<protein>
    <submittedName>
        <fullName evidence="4">Peptidase</fullName>
    </submittedName>
</protein>
<dbReference type="Gene3D" id="2.70.70.10">
    <property type="entry name" value="Glucose Permease (Domain IIA)"/>
    <property type="match status" value="1"/>
</dbReference>
<sequence>MKAARPSAAAWLLAGLIALLPAHPADAARLWRWRDADGVSHYGDRPPPGAAAEDAQSLNFRRDPGAAVALRLVDRGSHYEAWADNRLPGPTQVQLRLRSGDNITVAPALPARTTVPADGNGLVGRIYPADPRVASSFDLILDYLPGDPHARPLDFEYRLPFDYAQVRVDQGFGGGFSHNDAQNRYAIDFAVPEGTPVLAAREGTVLQVESDFARAGLDRERYGGRANYVRILHADGSMALYAHLKPEGVLVRPGQRVRQGQRIALSGNTGFSTAPHLHFVVQVNRGMRLEAVPIRMFGALGELKFARDASTPAR</sequence>
<dbReference type="InterPro" id="IPR025392">
    <property type="entry name" value="DUF4124"/>
</dbReference>
<dbReference type="Proteomes" id="UP000462066">
    <property type="component" value="Unassembled WGS sequence"/>
</dbReference>
<accession>A0A7V8GKF0</accession>
<dbReference type="InterPro" id="IPR011055">
    <property type="entry name" value="Dup_hybrid_motif"/>
</dbReference>
<dbReference type="InterPro" id="IPR016047">
    <property type="entry name" value="M23ase_b-sheet_dom"/>
</dbReference>
<comment type="caution">
    <text evidence="4">The sequence shown here is derived from an EMBL/GenBank/DDBJ whole genome shotgun (WGS) entry which is preliminary data.</text>
</comment>
<dbReference type="Pfam" id="PF13511">
    <property type="entry name" value="DUF4124"/>
    <property type="match status" value="1"/>
</dbReference>
<feature type="domain" description="M23ase beta-sheet core" evidence="2">
    <location>
        <begin position="184"/>
        <end position="284"/>
    </location>
</feature>
<dbReference type="AlphaFoldDB" id="A0A7V8GKF0"/>
<dbReference type="Pfam" id="PF01551">
    <property type="entry name" value="Peptidase_M23"/>
    <property type="match status" value="1"/>
</dbReference>
<dbReference type="InterPro" id="IPR050570">
    <property type="entry name" value="Cell_wall_metabolism_enzyme"/>
</dbReference>